<feature type="binding site" evidence="2">
    <location>
        <position position="182"/>
    </location>
    <ligand>
        <name>dihydroxyacetone phosphate</name>
        <dbReference type="ChEBI" id="CHEBI:57642"/>
    </ligand>
</feature>
<sequence length="285" mass="31099">MLVNMKEILREARRNKMAVAAINTPGFDIVRAAVDAAEELQTPVILDHASAHETDIAMEVIGPYMVECAKNASVPVAVNLDHGLSLNMCLRAVKCGFSSVMYDGSYLPYEENIANVKEICDMVHPFGLTVEAEIGRMPGFGNHGGIDPKDKTGFYTDPEVAKDFAVRTGCDALAVCIGTEHGFYKAAPVLDLKRLEEIRAAVPEDTALVMHGSSGVSFEDLQAAISSGMSKINYYTYLSIQVAPELQRIIAQNPEQTYYNTLTARAYEVLKQGAKDIIACMRNGR</sequence>
<dbReference type="AlphaFoldDB" id="A0A7G9G3P9"/>
<dbReference type="Proteomes" id="UP000515823">
    <property type="component" value="Chromosome"/>
</dbReference>
<accession>A0A7G9G3P9</accession>
<dbReference type="RefSeq" id="WP_249302431.1">
    <property type="nucleotide sequence ID" value="NZ_CP060634.1"/>
</dbReference>
<dbReference type="EMBL" id="CP060634">
    <property type="protein sequence ID" value="QNM05431.1"/>
    <property type="molecule type" value="Genomic_DNA"/>
</dbReference>
<dbReference type="PANTHER" id="PTHR30304:SF0">
    <property type="entry name" value="D-TAGATOSE-1,6-BISPHOSPHATE ALDOLASE SUBUNIT GATY-RELATED"/>
    <property type="match status" value="1"/>
</dbReference>
<feature type="binding site" evidence="3">
    <location>
        <position position="211"/>
    </location>
    <ligand>
        <name>Zn(2+)</name>
        <dbReference type="ChEBI" id="CHEBI:29105"/>
        <label>1</label>
        <note>catalytic</note>
    </ligand>
</feature>
<dbReference type="InterPro" id="IPR000771">
    <property type="entry name" value="FBA_II"/>
</dbReference>
<dbReference type="GO" id="GO:0005975">
    <property type="term" value="P:carbohydrate metabolic process"/>
    <property type="evidence" value="ECO:0007669"/>
    <property type="project" value="InterPro"/>
</dbReference>
<feature type="binding site" evidence="2">
    <location>
        <begin position="212"/>
        <end position="214"/>
    </location>
    <ligand>
        <name>dihydroxyacetone phosphate</name>
        <dbReference type="ChEBI" id="CHEBI:57642"/>
    </ligand>
</feature>
<evidence type="ECO:0000256" key="3">
    <source>
        <dbReference type="PIRSR" id="PIRSR001359-3"/>
    </source>
</evidence>
<dbReference type="CDD" id="cd00947">
    <property type="entry name" value="TBP_aldolase_IIB"/>
    <property type="match status" value="1"/>
</dbReference>
<comment type="cofactor">
    <cofactor evidence="3">
        <name>Zn(2+)</name>
        <dbReference type="ChEBI" id="CHEBI:29105"/>
    </cofactor>
    <text evidence="3">Binds 2 Zn(2+) ions per subunit. One is catalytic and the other provides a structural contribution.</text>
</comment>
<evidence type="ECO:0000256" key="2">
    <source>
        <dbReference type="PIRSR" id="PIRSR001359-2"/>
    </source>
</evidence>
<protein>
    <submittedName>
        <fullName evidence="4">Class II fructose-bisphosphate aldolase</fullName>
    </submittedName>
</protein>
<gene>
    <name evidence="4" type="ORF">H9Q78_13515</name>
</gene>
<keyword evidence="3" id="KW-0862">Zinc</keyword>
<reference evidence="4 5" key="1">
    <citation type="submission" date="2020-08" db="EMBL/GenBank/DDBJ databases">
        <authorList>
            <person name="Liu C."/>
            <person name="Sun Q."/>
        </authorList>
    </citation>
    <scope>NUCLEOTIDE SEQUENCE [LARGE SCALE GENOMIC DNA]</scope>
    <source>
        <strain evidence="4 5">NSJ-38</strain>
    </source>
</reference>
<feature type="binding site" evidence="3">
    <location>
        <position position="82"/>
    </location>
    <ligand>
        <name>Zn(2+)</name>
        <dbReference type="ChEBI" id="CHEBI:29105"/>
        <label>1</label>
        <note>catalytic</note>
    </ligand>
</feature>
<keyword evidence="5" id="KW-1185">Reference proteome</keyword>
<feature type="binding site" evidence="3">
    <location>
        <position position="181"/>
    </location>
    <ligand>
        <name>Zn(2+)</name>
        <dbReference type="ChEBI" id="CHEBI:29105"/>
        <label>1</label>
        <note>catalytic</note>
    </ligand>
</feature>
<dbReference type="NCBIfam" id="TIGR00167">
    <property type="entry name" value="cbbA"/>
    <property type="match status" value="1"/>
</dbReference>
<dbReference type="KEGG" id="qdo:H9Q78_13515"/>
<dbReference type="InterPro" id="IPR013785">
    <property type="entry name" value="Aldolase_TIM"/>
</dbReference>
<dbReference type="SUPFAM" id="SSF51569">
    <property type="entry name" value="Aldolase"/>
    <property type="match status" value="1"/>
</dbReference>
<dbReference type="Pfam" id="PF01116">
    <property type="entry name" value="F_bP_aldolase"/>
    <property type="match status" value="1"/>
</dbReference>
<feature type="binding site" evidence="3">
    <location>
        <position position="103"/>
    </location>
    <ligand>
        <name>Zn(2+)</name>
        <dbReference type="ChEBI" id="CHEBI:29105"/>
        <label>2</label>
    </ligand>
</feature>
<evidence type="ECO:0000313" key="5">
    <source>
        <dbReference type="Proteomes" id="UP000515823"/>
    </source>
</evidence>
<dbReference type="PIRSF" id="PIRSF001359">
    <property type="entry name" value="F_bP_aldolase_II"/>
    <property type="match status" value="1"/>
</dbReference>
<dbReference type="Gene3D" id="3.20.20.70">
    <property type="entry name" value="Aldolase class I"/>
    <property type="match status" value="1"/>
</dbReference>
<evidence type="ECO:0000313" key="4">
    <source>
        <dbReference type="EMBL" id="QNM05431.1"/>
    </source>
</evidence>
<dbReference type="GO" id="GO:0016832">
    <property type="term" value="F:aldehyde-lyase activity"/>
    <property type="evidence" value="ECO:0007669"/>
    <property type="project" value="InterPro"/>
</dbReference>
<keyword evidence="3" id="KW-0479">Metal-binding</keyword>
<dbReference type="InterPro" id="IPR050246">
    <property type="entry name" value="Class_II_FBP_aldolase"/>
</dbReference>
<name>A0A7G9G3P9_9FIRM</name>
<evidence type="ECO:0000256" key="1">
    <source>
        <dbReference type="PIRSR" id="PIRSR001359-1"/>
    </source>
</evidence>
<proteinExistence type="predicted"/>
<dbReference type="PANTHER" id="PTHR30304">
    <property type="entry name" value="D-TAGATOSE-1,6-BISPHOSPHATE ALDOLASE"/>
    <property type="match status" value="1"/>
</dbReference>
<feature type="binding site" evidence="2">
    <location>
        <begin position="233"/>
        <end position="236"/>
    </location>
    <ligand>
        <name>dihydroxyacetone phosphate</name>
        <dbReference type="ChEBI" id="CHEBI:57642"/>
    </ligand>
</feature>
<dbReference type="GO" id="GO:0008270">
    <property type="term" value="F:zinc ion binding"/>
    <property type="evidence" value="ECO:0007669"/>
    <property type="project" value="InterPro"/>
</dbReference>
<feature type="binding site" evidence="3">
    <location>
        <position position="133"/>
    </location>
    <ligand>
        <name>Zn(2+)</name>
        <dbReference type="ChEBI" id="CHEBI:29105"/>
        <label>2</label>
    </ligand>
</feature>
<feature type="active site" description="Proton donor" evidence="1">
    <location>
        <position position="81"/>
    </location>
</feature>
<organism evidence="4 5">
    <name type="scientific">Qiania dongpingensis</name>
    <dbReference type="NCBI Taxonomy" id="2763669"/>
    <lineage>
        <taxon>Bacteria</taxon>
        <taxon>Bacillati</taxon>
        <taxon>Bacillota</taxon>
        <taxon>Clostridia</taxon>
        <taxon>Lachnospirales</taxon>
        <taxon>Lachnospiraceae</taxon>
        <taxon>Qiania</taxon>
    </lineage>
</organism>